<feature type="region of interest" description="Disordered" evidence="1">
    <location>
        <begin position="738"/>
        <end position="757"/>
    </location>
</feature>
<accession>A0ABU2JXW5</accession>
<dbReference type="InterPro" id="IPR049046">
    <property type="entry name" value="Beta-AFase-like_GH127_middle"/>
</dbReference>
<feature type="domain" description="Non-reducing end beta-L-arabinofuranosidase-like GH127 catalytic" evidence="2">
    <location>
        <begin position="8"/>
        <end position="388"/>
    </location>
</feature>
<evidence type="ECO:0000259" key="5">
    <source>
        <dbReference type="Pfam" id="PF20736"/>
    </source>
</evidence>
<dbReference type="GO" id="GO:0016787">
    <property type="term" value="F:hydrolase activity"/>
    <property type="evidence" value="ECO:0007669"/>
    <property type="project" value="UniProtKB-KW"/>
</dbReference>
<dbReference type="PANTHER" id="PTHR31151">
    <property type="entry name" value="PROLINE-TRNA LIGASE (DUF1680)"/>
    <property type="match status" value="1"/>
</dbReference>
<evidence type="ECO:0000313" key="7">
    <source>
        <dbReference type="Proteomes" id="UP001183410"/>
    </source>
</evidence>
<feature type="domain" description="DUF4986" evidence="3">
    <location>
        <begin position="528"/>
        <end position="602"/>
    </location>
</feature>
<reference evidence="7" key="1">
    <citation type="submission" date="2023-07" db="EMBL/GenBank/DDBJ databases">
        <title>30 novel species of actinomycetes from the DSMZ collection.</title>
        <authorList>
            <person name="Nouioui I."/>
        </authorList>
    </citation>
    <scope>NUCLEOTIDE SEQUENCE [LARGE SCALE GENOMIC DNA]</scope>
    <source>
        <strain evidence="7">DSM 44915</strain>
    </source>
</reference>
<name>A0ABU2JXW5_9ACTN</name>
<dbReference type="Proteomes" id="UP001183410">
    <property type="component" value="Unassembled WGS sequence"/>
</dbReference>
<dbReference type="EMBL" id="JAVREO010000018">
    <property type="protein sequence ID" value="MDT0269692.1"/>
    <property type="molecule type" value="Genomic_DNA"/>
</dbReference>
<dbReference type="Pfam" id="PF16375">
    <property type="entry name" value="DUF4986"/>
    <property type="match status" value="1"/>
</dbReference>
<dbReference type="PANTHER" id="PTHR31151:SF0">
    <property type="entry name" value="PROLINE-TRNA LIGASE (DUF1680)"/>
    <property type="match status" value="1"/>
</dbReference>
<dbReference type="InterPro" id="IPR046544">
    <property type="entry name" value="GH146_SB_dom"/>
</dbReference>
<dbReference type="InterPro" id="IPR012878">
    <property type="entry name" value="Beta-AFase-like_GH127_cat"/>
</dbReference>
<organism evidence="6 7">
    <name type="scientific">Streptomyces chisholmiae</name>
    <dbReference type="NCBI Taxonomy" id="3075540"/>
    <lineage>
        <taxon>Bacteria</taxon>
        <taxon>Bacillati</taxon>
        <taxon>Actinomycetota</taxon>
        <taxon>Actinomycetes</taxon>
        <taxon>Kitasatosporales</taxon>
        <taxon>Streptomycetaceae</taxon>
        <taxon>Streptomyces</taxon>
    </lineage>
</organism>
<feature type="domain" description="Non-reducing end beta-L-arabinofuranosidase-like GH127 middle" evidence="5">
    <location>
        <begin position="400"/>
        <end position="495"/>
    </location>
</feature>
<protein>
    <submittedName>
        <fullName evidence="6">Glycoside hydrolase family 127 protein</fullName>
    </submittedName>
</protein>
<proteinExistence type="predicted"/>
<feature type="domain" description="Glycoside hydrolase GH146 substrate-binding" evidence="4">
    <location>
        <begin position="632"/>
        <end position="696"/>
    </location>
</feature>
<dbReference type="SUPFAM" id="SSF48208">
    <property type="entry name" value="Six-hairpin glycosidases"/>
    <property type="match status" value="1"/>
</dbReference>
<evidence type="ECO:0000259" key="4">
    <source>
        <dbReference type="Pfam" id="PF20620"/>
    </source>
</evidence>
<dbReference type="Pfam" id="PF20620">
    <property type="entry name" value="DUF6805"/>
    <property type="match status" value="1"/>
</dbReference>
<evidence type="ECO:0000313" key="6">
    <source>
        <dbReference type="EMBL" id="MDT0269692.1"/>
    </source>
</evidence>
<dbReference type="RefSeq" id="WP_311669774.1">
    <property type="nucleotide sequence ID" value="NZ_JAVREO010000018.1"/>
</dbReference>
<dbReference type="Pfam" id="PF07944">
    <property type="entry name" value="Beta-AFase-like_GH127_cat"/>
    <property type="match status" value="1"/>
</dbReference>
<dbReference type="Pfam" id="PF20736">
    <property type="entry name" value="Glyco_hydro127M"/>
    <property type="match status" value="1"/>
</dbReference>
<gene>
    <name evidence="6" type="ORF">RM844_25745</name>
</gene>
<evidence type="ECO:0000256" key="1">
    <source>
        <dbReference type="SAM" id="MobiDB-lite"/>
    </source>
</evidence>
<keyword evidence="6" id="KW-0378">Hydrolase</keyword>
<keyword evidence="7" id="KW-1185">Reference proteome</keyword>
<evidence type="ECO:0000259" key="2">
    <source>
        <dbReference type="Pfam" id="PF07944"/>
    </source>
</evidence>
<dbReference type="InterPro" id="IPR032275">
    <property type="entry name" value="DUF4986"/>
</dbReference>
<dbReference type="InterPro" id="IPR008928">
    <property type="entry name" value="6-hairpin_glycosidase_sf"/>
</dbReference>
<sequence>MRAFPLSAVRLLDSPFRRAQQADLAYLLALDPDRLLAPFRREAGLPARAEPYPNWESAGLDGHTAGHYLSAAALLWAATGDPRTRDRAAYLIAELTACQDRLGSGFVGGIPESAALWRSIADGDAAADSFSLSGRWVPLYNLHKTFAGLLDAHRHLPSPAALAVAVRLADWWLELTAVLPTDRFEALLETEFGGLGESFAELADRTGRADFLAMARRLAHRALLDPLLAREDRLDGQHANTQIAKVVGHLRLAEVAGDPELLRAARFFWDRVAARTVCFGGTSVSEHFHAPDDFGRLLTHREGPETCNTYNLLKLTRSLYLADPAPELIEAYERALHNHVLSSIHPDRPGLVYFTPVRPGHYRVYSAPESGFWCCVGTGLENHARYGELVYGLSDDAAELFVQLFVPSELRWPERDVTVRLESELPAGERVVLTVRTPDPSTFPLRVRRPSWAASCVVRVAGADGQPAEVTPEVLPGGWLRVERTWRDGDRLELTVRSETVAERLPDGSDWVSFRHGPVVLAARADARDLVGLVADDARMGHVAAGPLRPLTDAPLVTADPTALVRDPAPDALRFRLAGHDGESVLLEPFAELHDARYTMYFPTVPADVSGAAAEARRAELAAVEARALAEDARTVDTVAAGRQQPEVEHALAGEGTRAGTTDGRNWREADGWFGYTLHDPTAAGRLLVVTWCDVPEAPETRTALDAEAADVAGRPARSCQLVVDGVPLGRVCRPVGAAGETETHHPLPATPPPRGAGREIRFVAEPGGPTPRVAAVRLLG</sequence>
<evidence type="ECO:0000259" key="3">
    <source>
        <dbReference type="Pfam" id="PF16375"/>
    </source>
</evidence>
<comment type="caution">
    <text evidence="6">The sequence shown here is derived from an EMBL/GenBank/DDBJ whole genome shotgun (WGS) entry which is preliminary data.</text>
</comment>